<comment type="caution">
    <text evidence="3">The sequence shown here is derived from an EMBL/GenBank/DDBJ whole genome shotgun (WGS) entry which is preliminary data.</text>
</comment>
<feature type="transmembrane region" description="Helical" evidence="2">
    <location>
        <begin position="318"/>
        <end position="342"/>
    </location>
</feature>
<evidence type="ECO:0000313" key="3">
    <source>
        <dbReference type="EMBL" id="TFY54988.1"/>
    </source>
</evidence>
<keyword evidence="4" id="KW-1185">Reference proteome</keyword>
<gene>
    <name evidence="3" type="ORF">EVG20_g9484</name>
</gene>
<feature type="transmembrane region" description="Helical" evidence="2">
    <location>
        <begin position="235"/>
        <end position="257"/>
    </location>
</feature>
<evidence type="ECO:0000256" key="1">
    <source>
        <dbReference type="SAM" id="MobiDB-lite"/>
    </source>
</evidence>
<keyword evidence="2" id="KW-0472">Membrane</keyword>
<accession>A0A4Y9XZ76</accession>
<proteinExistence type="predicted"/>
<evidence type="ECO:0000256" key="2">
    <source>
        <dbReference type="SAM" id="Phobius"/>
    </source>
</evidence>
<keyword evidence="2" id="KW-1133">Transmembrane helix</keyword>
<dbReference type="Proteomes" id="UP000298327">
    <property type="component" value="Unassembled WGS sequence"/>
</dbReference>
<protein>
    <submittedName>
        <fullName evidence="3">Uncharacterized protein</fullName>
    </submittedName>
</protein>
<feature type="transmembrane region" description="Helical" evidence="2">
    <location>
        <begin position="277"/>
        <end position="298"/>
    </location>
</feature>
<feature type="region of interest" description="Disordered" evidence="1">
    <location>
        <begin position="422"/>
        <end position="452"/>
    </location>
</feature>
<organism evidence="3 4">
    <name type="scientific">Dentipellis fragilis</name>
    <dbReference type="NCBI Taxonomy" id="205917"/>
    <lineage>
        <taxon>Eukaryota</taxon>
        <taxon>Fungi</taxon>
        <taxon>Dikarya</taxon>
        <taxon>Basidiomycota</taxon>
        <taxon>Agaricomycotina</taxon>
        <taxon>Agaricomycetes</taxon>
        <taxon>Russulales</taxon>
        <taxon>Hericiaceae</taxon>
        <taxon>Dentipellis</taxon>
    </lineage>
</organism>
<reference evidence="3 4" key="1">
    <citation type="submission" date="2019-02" db="EMBL/GenBank/DDBJ databases">
        <title>Genome sequencing of the rare red list fungi Dentipellis fragilis.</title>
        <authorList>
            <person name="Buettner E."/>
            <person name="Kellner H."/>
        </authorList>
    </citation>
    <scope>NUCLEOTIDE SEQUENCE [LARGE SCALE GENOMIC DNA]</scope>
    <source>
        <strain evidence="3 4">DSM 105465</strain>
    </source>
</reference>
<keyword evidence="2" id="KW-0812">Transmembrane</keyword>
<sequence length="452" mass="49221">MELAEYSLVVYDKGVLVQFFSLWTHPPPHVQPVAIAMNCLRSSGLVGRDRQALMPMVALQACGNMRSPADCHRPIAARLNNDQVKKVPILLGPVIGLWSEAIRPVLQPLDRALMIRLDKAAILSTVFEGVLYGWSVLMFVLAMWILVHRRKRLNILAVSAACVLFLLSTAEMSVNILHVCEGFVGIGSTMSGGPVEYFSDVTRTSFVTKSWLYNIQTIVFDAVVIHRAYLAWQSVFVVVIPIIFWFGLIASTIGSNIALASAKATSGDLFAPATSHWIPAVYAMTLGTNLTATGLLAFRIWHVTRISADYRSTPLRSILSAVLESGAIYSATVVAALVTFVLKSNANYIILDLISPIICIVFHMIVLRIGLATEPSLRGTPGPTSASTRRSIAFAGPRPSTVRQPEDPYQMKSLAVELSQYLDSGEDEPTSSQNVHSDHGPGSKTTLPHAPV</sequence>
<feature type="transmembrane region" description="Helical" evidence="2">
    <location>
        <begin position="348"/>
        <end position="371"/>
    </location>
</feature>
<evidence type="ECO:0000313" key="4">
    <source>
        <dbReference type="Proteomes" id="UP000298327"/>
    </source>
</evidence>
<feature type="region of interest" description="Disordered" evidence="1">
    <location>
        <begin position="377"/>
        <end position="409"/>
    </location>
</feature>
<dbReference type="OrthoDB" id="3354175at2759"/>
<feature type="transmembrane region" description="Helical" evidence="2">
    <location>
        <begin position="121"/>
        <end position="147"/>
    </location>
</feature>
<name>A0A4Y9XZ76_9AGAM</name>
<dbReference type="STRING" id="205917.A0A4Y9XZ76"/>
<dbReference type="EMBL" id="SEOQ01000964">
    <property type="protein sequence ID" value="TFY54988.1"/>
    <property type="molecule type" value="Genomic_DNA"/>
</dbReference>
<dbReference type="AlphaFoldDB" id="A0A4Y9XZ76"/>
<feature type="transmembrane region" description="Helical" evidence="2">
    <location>
        <begin position="153"/>
        <end position="170"/>
    </location>
</feature>